<evidence type="ECO:0000256" key="4">
    <source>
        <dbReference type="SAM" id="MobiDB-lite"/>
    </source>
</evidence>
<name>A0AAW0NRV5_9GOBI</name>
<comment type="caution">
    <text evidence="5">The sequence shown here is derived from an EMBL/GenBank/DDBJ whole genome shotgun (WGS) entry which is preliminary data.</text>
</comment>
<feature type="compositionally biased region" description="Basic residues" evidence="4">
    <location>
        <begin position="1207"/>
        <end position="1224"/>
    </location>
</feature>
<evidence type="ECO:0008006" key="7">
    <source>
        <dbReference type="Google" id="ProtNLM"/>
    </source>
</evidence>
<evidence type="ECO:0000313" key="5">
    <source>
        <dbReference type="EMBL" id="KAK7907052.1"/>
    </source>
</evidence>
<dbReference type="Pfam" id="PF04931">
    <property type="entry name" value="DNA_pol_phi"/>
    <property type="match status" value="1"/>
</dbReference>
<protein>
    <recommendedName>
        <fullName evidence="7">Myb-binding protein 1A</fullName>
    </recommendedName>
</protein>
<feature type="region of interest" description="Disordered" evidence="4">
    <location>
        <begin position="668"/>
        <end position="747"/>
    </location>
</feature>
<evidence type="ECO:0000256" key="1">
    <source>
        <dbReference type="ARBA" id="ARBA00004123"/>
    </source>
</evidence>
<dbReference type="GO" id="GO:0003723">
    <property type="term" value="F:RNA binding"/>
    <property type="evidence" value="ECO:0007669"/>
    <property type="project" value="TreeGrafter"/>
</dbReference>
<evidence type="ECO:0000256" key="3">
    <source>
        <dbReference type="ARBA" id="ARBA00023242"/>
    </source>
</evidence>
<organism evidence="5 6">
    <name type="scientific">Mugilogobius chulae</name>
    <name type="common">yellowstripe goby</name>
    <dbReference type="NCBI Taxonomy" id="88201"/>
    <lineage>
        <taxon>Eukaryota</taxon>
        <taxon>Metazoa</taxon>
        <taxon>Chordata</taxon>
        <taxon>Craniata</taxon>
        <taxon>Vertebrata</taxon>
        <taxon>Euteleostomi</taxon>
        <taxon>Actinopterygii</taxon>
        <taxon>Neopterygii</taxon>
        <taxon>Teleostei</taxon>
        <taxon>Neoteleostei</taxon>
        <taxon>Acanthomorphata</taxon>
        <taxon>Gobiaria</taxon>
        <taxon>Gobiiformes</taxon>
        <taxon>Gobioidei</taxon>
        <taxon>Gobiidae</taxon>
        <taxon>Gobionellinae</taxon>
        <taxon>Mugilogobius</taxon>
    </lineage>
</organism>
<dbReference type="InterPro" id="IPR007015">
    <property type="entry name" value="DNA_pol_V/MYBBP1A"/>
</dbReference>
<dbReference type="InterPro" id="IPR016024">
    <property type="entry name" value="ARM-type_fold"/>
</dbReference>
<feature type="compositionally biased region" description="Low complexity" evidence="4">
    <location>
        <begin position="1173"/>
        <end position="1184"/>
    </location>
</feature>
<feature type="compositionally biased region" description="Acidic residues" evidence="4">
    <location>
        <begin position="691"/>
        <end position="704"/>
    </location>
</feature>
<sequence>MDNMSEQSAEAPEPGPRPPGALHQNRVFLDLFWDLAKPEQELRLRAVDSLLQYLRQSDNQVLGAFTHVSLLQTLDRIKDKHNVLTVKKKLQRNAMFGGLFGVLALQQSGRLTQEPQVVLACVQLLQSLSPHRQHLKDLPTNTMMDILSQVEEDVFEQVLFSALQSDLSTPFKTPEQLHLLLVALQRFPRTLKPKKLKKLLGFSTIINQDNVPRLTELLKTVANSVKKEHVLPPVMLDLLKLSLKEDTFDLFWTKVLSEGLLKEAPGPSHYLVFRLLGAALPLLSEAQLKQVLKGEAARQYSQHTLNSQKPGRFQLAPEMDTYVSSFLQSCEDPERQLAVVLGFSSLCNQGCPVVPPSWRTVQHLRAPALDAYVSWLQSMFLQPQLHALLDVSSKKPRAEKDDRQGWVHRLRKWIGARLVALVDNQQLKKEERMVLEVSRFLLFHAFFRTTSASSELPESEQEMSVPLQDDTRAALANSFFSLLLSLHHLPQDQASEEDDAPHRRQLGVRADGTMWISHLFDFAQTLLQQQQHVEAGPGFGPAQRDAWDSLLVSVSSLKKKMKKCQSPENKAFLQLFLLVGLYLFKAPDELLDIIRDLQSCVERAHKKKRRSKPGEEEEPAWVEVLVELLLSLLSQPSRHMRQVCKMVFSSVCPHVTQDALGAILKVLEPEPEEDDSGLLITDDNQDLTRDQDEEEEEEEEEGEGEEKKGEQEDSESDDDDDEDDEEDGDADDDEDENEEEIQGEVDEEFRLRLMKVLEQQNALAKEEDSSGEEDLDDEAMMKLDQSLAVVFSEQKKKMQAKKDEKSKVKKEKVLIRDFKIKVLDLVEVFVSRQSSSPLVLSLIQPLLTLIQRCMSSDRELHEQDLLRRAANILRNDLFRGKAYCRSVEDRSQELHELMDSLLNKALKLHDSSVALYYFSACLYLLKVLRGAAPAKDTQDAADTVRFMGHVDVPRVSSLFRAALCSFFSRRKSSLTTQMFSDLFTRFPVLCVELLDTAVENMTSGVREHQQGQACVLVMRALQSRDVQLLLCGDAWTQLCSRVTDQLAVSVQTMCGSQQRALKDKLQQVLELCQCVLGHAHRQKLPLSLEPLQTSLQELSSTTSFTKTGRLEDTYWAVMKRFGVMRPKAEKLKPNPADEPKAATKKKKKGFLPETKKRKKRKVLETTDAAANIQPKTDTNQNNNKQAKKKASKRPAAAGAPAQDSPSKKTKLPHKKKKNKGKAQD</sequence>
<comment type="subcellular location">
    <subcellularLocation>
        <location evidence="1">Nucleus</location>
    </subcellularLocation>
</comment>
<evidence type="ECO:0000313" key="6">
    <source>
        <dbReference type="Proteomes" id="UP001460270"/>
    </source>
</evidence>
<dbReference type="PANTHER" id="PTHR13213">
    <property type="entry name" value="MYB-BINDING PROTEIN 1A FAMILY MEMBER"/>
    <property type="match status" value="1"/>
</dbReference>
<dbReference type="SUPFAM" id="SSF48371">
    <property type="entry name" value="ARM repeat"/>
    <property type="match status" value="1"/>
</dbReference>
<dbReference type="AlphaFoldDB" id="A0AAW0NRV5"/>
<accession>A0AAW0NRV5</accession>
<dbReference type="GO" id="GO:0005730">
    <property type="term" value="C:nucleolus"/>
    <property type="evidence" value="ECO:0007669"/>
    <property type="project" value="InterPro"/>
</dbReference>
<reference evidence="6" key="1">
    <citation type="submission" date="2024-04" db="EMBL/GenBank/DDBJ databases">
        <title>Salinicola lusitanus LLJ914,a marine bacterium isolated from the Okinawa Trough.</title>
        <authorList>
            <person name="Li J."/>
        </authorList>
    </citation>
    <scope>NUCLEOTIDE SEQUENCE [LARGE SCALE GENOMIC DNA]</scope>
</reference>
<feature type="compositionally biased region" description="Basic and acidic residues" evidence="4">
    <location>
        <begin position="1126"/>
        <end position="1141"/>
    </location>
</feature>
<dbReference type="GO" id="GO:0003714">
    <property type="term" value="F:transcription corepressor activity"/>
    <property type="evidence" value="ECO:0007669"/>
    <property type="project" value="TreeGrafter"/>
</dbReference>
<feature type="compositionally biased region" description="Low complexity" evidence="4">
    <location>
        <begin position="1193"/>
        <end position="1204"/>
    </location>
</feature>
<keyword evidence="3" id="KW-0539">Nucleus</keyword>
<feature type="region of interest" description="Disordered" evidence="4">
    <location>
        <begin position="1"/>
        <end position="22"/>
    </location>
</feature>
<dbReference type="PANTHER" id="PTHR13213:SF2">
    <property type="entry name" value="MYB-BINDING PROTEIN 1A"/>
    <property type="match status" value="1"/>
</dbReference>
<feature type="region of interest" description="Disordered" evidence="4">
    <location>
        <begin position="1126"/>
        <end position="1224"/>
    </location>
</feature>
<comment type="similarity">
    <text evidence="2">Belongs to the MYBBP1A family.</text>
</comment>
<keyword evidence="6" id="KW-1185">Reference proteome</keyword>
<dbReference type="GO" id="GO:0043565">
    <property type="term" value="F:sequence-specific DNA binding"/>
    <property type="evidence" value="ECO:0007669"/>
    <property type="project" value="TreeGrafter"/>
</dbReference>
<evidence type="ECO:0000256" key="2">
    <source>
        <dbReference type="ARBA" id="ARBA00006809"/>
    </source>
</evidence>
<proteinExistence type="inferred from homology"/>
<dbReference type="Proteomes" id="UP001460270">
    <property type="component" value="Unassembled WGS sequence"/>
</dbReference>
<dbReference type="EMBL" id="JBBPFD010000011">
    <property type="protein sequence ID" value="KAK7907052.1"/>
    <property type="molecule type" value="Genomic_DNA"/>
</dbReference>
<feature type="compositionally biased region" description="Basic residues" evidence="4">
    <location>
        <begin position="1142"/>
        <end position="1161"/>
    </location>
</feature>
<feature type="compositionally biased region" description="Acidic residues" evidence="4">
    <location>
        <begin position="712"/>
        <end position="747"/>
    </location>
</feature>
<gene>
    <name evidence="5" type="ORF">WMY93_015664</name>
</gene>